<evidence type="ECO:0000313" key="5">
    <source>
        <dbReference type="Proteomes" id="UP000886653"/>
    </source>
</evidence>
<organism evidence="4 5">
    <name type="scientific">Cronartium quercuum f. sp. fusiforme G11</name>
    <dbReference type="NCBI Taxonomy" id="708437"/>
    <lineage>
        <taxon>Eukaryota</taxon>
        <taxon>Fungi</taxon>
        <taxon>Dikarya</taxon>
        <taxon>Basidiomycota</taxon>
        <taxon>Pucciniomycotina</taxon>
        <taxon>Pucciniomycetes</taxon>
        <taxon>Pucciniales</taxon>
        <taxon>Coleosporiaceae</taxon>
        <taxon>Cronartium</taxon>
    </lineage>
</organism>
<dbReference type="InterPro" id="IPR036010">
    <property type="entry name" value="2Fe-2S_ferredoxin-like_sf"/>
</dbReference>
<evidence type="ECO:0000313" key="4">
    <source>
        <dbReference type="EMBL" id="KAG0149073.1"/>
    </source>
</evidence>
<name>A0A9P6NRS7_9BASI</name>
<reference evidence="4" key="1">
    <citation type="submission" date="2013-11" db="EMBL/GenBank/DDBJ databases">
        <title>Genome sequence of the fusiform rust pathogen reveals effectors for host alternation and coevolution with pine.</title>
        <authorList>
            <consortium name="DOE Joint Genome Institute"/>
            <person name="Smith K."/>
            <person name="Pendleton A."/>
            <person name="Kubisiak T."/>
            <person name="Anderson C."/>
            <person name="Salamov A."/>
            <person name="Aerts A."/>
            <person name="Riley R."/>
            <person name="Clum A."/>
            <person name="Lindquist E."/>
            <person name="Ence D."/>
            <person name="Campbell M."/>
            <person name="Kronenberg Z."/>
            <person name="Feau N."/>
            <person name="Dhillon B."/>
            <person name="Hamelin R."/>
            <person name="Burleigh J."/>
            <person name="Smith J."/>
            <person name="Yandell M."/>
            <person name="Nelson C."/>
            <person name="Grigoriev I."/>
            <person name="Davis J."/>
        </authorList>
    </citation>
    <scope>NUCLEOTIDE SEQUENCE</scope>
    <source>
        <strain evidence="4">G11</strain>
    </source>
</reference>
<keyword evidence="1" id="KW-0408">Iron</keyword>
<dbReference type="EMBL" id="MU167231">
    <property type="protein sequence ID" value="KAG0149073.1"/>
    <property type="molecule type" value="Genomic_DNA"/>
</dbReference>
<accession>A0A9P6NRS7</accession>
<keyword evidence="2" id="KW-0411">Iron-sulfur</keyword>
<dbReference type="InterPro" id="IPR036249">
    <property type="entry name" value="Thioredoxin-like_sf"/>
</dbReference>
<dbReference type="OrthoDB" id="10253744at2759"/>
<comment type="caution">
    <text evidence="4">The sequence shown here is derived from an EMBL/GenBank/DDBJ whole genome shotgun (WGS) entry which is preliminary data.</text>
</comment>
<keyword evidence="1" id="KW-0479">Metal-binding</keyword>
<dbReference type="InterPro" id="IPR001041">
    <property type="entry name" value="2Fe-2S_ferredoxin-type"/>
</dbReference>
<dbReference type="Pfam" id="PF06999">
    <property type="entry name" value="Suc_Fer-like"/>
    <property type="match status" value="1"/>
</dbReference>
<dbReference type="AlphaFoldDB" id="A0A9P6NRS7"/>
<keyword evidence="5" id="KW-1185">Reference proteome</keyword>
<dbReference type="Gene3D" id="3.40.30.10">
    <property type="entry name" value="Glutaredoxin"/>
    <property type="match status" value="1"/>
</dbReference>
<sequence length="418" mass="47570">MLHYPYMTRFPRPRLLSRTLDRTRLYSTRSVDEECFSSRCTATVPLYTRHLILHDAFRAEPDWPSDLATVSPLYEKLSQLAKPGDILAGLGVSVSSTTTRNTILEHHPKPDIIQEAYIYSINQSLRLPFPLSSSNVDKFVEFYQSLPRLEVLRSLETYKLNRSQRLLLAQNCYHVYVCVHESRDCRCGKRGKPLLKELVRLYDQRAQGSGPVLRFHPISHVGGHKHAGNLLVYPSGHWYGLLDPTAGDAKTILEHLLSLGTPKEEIWWNRWRGQIGLDKDTQWAVYDSSLQALSKSTNFQQAPSRFESRKVIVRFKTFDGEVISLKGQIGEDIRSIAKRGQAPAIEATCGGNCECATCQVYLNINAPVPAPSENEEDMLFTAIDRRKESRLACQLILTNELADWLEKSLEPQLCLPRF</sequence>
<keyword evidence="1" id="KW-0001">2Fe-2S</keyword>
<dbReference type="SUPFAM" id="SSF52833">
    <property type="entry name" value="Thioredoxin-like"/>
    <property type="match status" value="1"/>
</dbReference>
<feature type="domain" description="2Fe-2S ferredoxin-type" evidence="3">
    <location>
        <begin position="319"/>
        <end position="397"/>
    </location>
</feature>
<protein>
    <recommendedName>
        <fullName evidence="3">2Fe-2S ferredoxin-type domain-containing protein</fullName>
    </recommendedName>
</protein>
<gene>
    <name evidence="4" type="ORF">CROQUDRAFT_74757</name>
</gene>
<dbReference type="Proteomes" id="UP000886653">
    <property type="component" value="Unassembled WGS sequence"/>
</dbReference>
<dbReference type="SUPFAM" id="SSF54292">
    <property type="entry name" value="2Fe-2S ferredoxin-like"/>
    <property type="match status" value="1"/>
</dbReference>
<evidence type="ECO:0000256" key="2">
    <source>
        <dbReference type="ARBA" id="ARBA00023014"/>
    </source>
</evidence>
<dbReference type="Gene3D" id="3.10.20.30">
    <property type="match status" value="1"/>
</dbReference>
<dbReference type="PANTHER" id="PTHR31902">
    <property type="entry name" value="ACTIN PATCHES DISTAL PROTEIN 1"/>
    <property type="match status" value="1"/>
</dbReference>
<dbReference type="PANTHER" id="PTHR31902:SF14">
    <property type="entry name" value="ACTIN PATCHES DISTAL PROTEIN 1"/>
    <property type="match status" value="1"/>
</dbReference>
<proteinExistence type="predicted"/>
<dbReference type="InterPro" id="IPR012675">
    <property type="entry name" value="Beta-grasp_dom_sf"/>
</dbReference>
<dbReference type="GO" id="GO:0051537">
    <property type="term" value="F:2 iron, 2 sulfur cluster binding"/>
    <property type="evidence" value="ECO:0007669"/>
    <property type="project" value="UniProtKB-KW"/>
</dbReference>
<evidence type="ECO:0000256" key="1">
    <source>
        <dbReference type="ARBA" id="ARBA00022714"/>
    </source>
</evidence>
<dbReference type="CDD" id="cd03062">
    <property type="entry name" value="TRX_Fd_Sucrase"/>
    <property type="match status" value="1"/>
</dbReference>
<evidence type="ECO:0000259" key="3">
    <source>
        <dbReference type="Pfam" id="PF00111"/>
    </source>
</evidence>
<dbReference type="Pfam" id="PF00111">
    <property type="entry name" value="Fer2"/>
    <property type="match status" value="1"/>
</dbReference>
<dbReference type="InterPro" id="IPR009737">
    <property type="entry name" value="Aim32/Apd1-like"/>
</dbReference>